<dbReference type="PANTHER" id="PTHR30204:SF69">
    <property type="entry name" value="MERR-FAMILY TRANSCRIPTIONAL REGULATOR"/>
    <property type="match status" value="1"/>
</dbReference>
<feature type="region of interest" description="Disordered" evidence="6">
    <location>
        <begin position="120"/>
        <end position="151"/>
    </location>
</feature>
<dbReference type="Pfam" id="PF13411">
    <property type="entry name" value="MerR_1"/>
    <property type="match status" value="1"/>
</dbReference>
<evidence type="ECO:0000313" key="9">
    <source>
        <dbReference type="Proteomes" id="UP000247792"/>
    </source>
</evidence>
<sequence>MNISQFAAVCEVSADTVRYYEKQGIIKPAPRQGNGYRKYGDADVQTLRFVRGAQALGFSLAEIQNILPRLAEGKFARADIEQQLLKKMAQIDEHMRQLKTLKKELQATFASLTCKPELPVTTPQSTATDSGSGAGAAMAKKAFKKPAAKIS</sequence>
<dbReference type="GO" id="GO:0003700">
    <property type="term" value="F:DNA-binding transcription factor activity"/>
    <property type="evidence" value="ECO:0007669"/>
    <property type="project" value="InterPro"/>
</dbReference>
<dbReference type="InterPro" id="IPR009061">
    <property type="entry name" value="DNA-bd_dom_put_sf"/>
</dbReference>
<keyword evidence="4" id="KW-0804">Transcription</keyword>
<dbReference type="SUPFAM" id="SSF46955">
    <property type="entry name" value="Putative DNA-binding domain"/>
    <property type="match status" value="1"/>
</dbReference>
<accession>A0A318ISI0</accession>
<dbReference type="GO" id="GO:0003677">
    <property type="term" value="F:DNA binding"/>
    <property type="evidence" value="ECO:0007669"/>
    <property type="project" value="UniProtKB-KW"/>
</dbReference>
<keyword evidence="9" id="KW-1185">Reference proteome</keyword>
<evidence type="ECO:0000313" key="8">
    <source>
        <dbReference type="EMBL" id="PXX36827.1"/>
    </source>
</evidence>
<evidence type="ECO:0000256" key="5">
    <source>
        <dbReference type="SAM" id="Coils"/>
    </source>
</evidence>
<dbReference type="PROSITE" id="PS50937">
    <property type="entry name" value="HTH_MERR_2"/>
    <property type="match status" value="1"/>
</dbReference>
<evidence type="ECO:0000256" key="1">
    <source>
        <dbReference type="ARBA" id="ARBA00022491"/>
    </source>
</evidence>
<keyword evidence="2" id="KW-0805">Transcription regulation</keyword>
<evidence type="ECO:0000256" key="6">
    <source>
        <dbReference type="SAM" id="MobiDB-lite"/>
    </source>
</evidence>
<gene>
    <name evidence="8" type="ORF">DFR42_11933</name>
</gene>
<keyword evidence="1" id="KW-0678">Repressor</keyword>
<evidence type="ECO:0000256" key="3">
    <source>
        <dbReference type="ARBA" id="ARBA00023125"/>
    </source>
</evidence>
<dbReference type="Gene3D" id="1.10.1660.10">
    <property type="match status" value="1"/>
</dbReference>
<dbReference type="PANTHER" id="PTHR30204">
    <property type="entry name" value="REDOX-CYCLING DRUG-SENSING TRANSCRIPTIONAL ACTIVATOR SOXR"/>
    <property type="match status" value="1"/>
</dbReference>
<evidence type="ECO:0000256" key="4">
    <source>
        <dbReference type="ARBA" id="ARBA00023163"/>
    </source>
</evidence>
<dbReference type="SMART" id="SM00422">
    <property type="entry name" value="HTH_MERR"/>
    <property type="match status" value="1"/>
</dbReference>
<dbReference type="OrthoDB" id="5297305at2"/>
<protein>
    <submittedName>
        <fullName evidence="8">MerR family copper efflux transcriptional regulator</fullName>
    </submittedName>
</protein>
<feature type="domain" description="HTH merR-type" evidence="7">
    <location>
        <begin position="1"/>
        <end position="69"/>
    </location>
</feature>
<dbReference type="EMBL" id="QJKB01000019">
    <property type="protein sequence ID" value="PXX36827.1"/>
    <property type="molecule type" value="Genomic_DNA"/>
</dbReference>
<dbReference type="InterPro" id="IPR047057">
    <property type="entry name" value="MerR_fam"/>
</dbReference>
<dbReference type="Proteomes" id="UP000247792">
    <property type="component" value="Unassembled WGS sequence"/>
</dbReference>
<dbReference type="InterPro" id="IPR000551">
    <property type="entry name" value="MerR-type_HTH_dom"/>
</dbReference>
<dbReference type="AlphaFoldDB" id="A0A318ISI0"/>
<feature type="coiled-coil region" evidence="5">
    <location>
        <begin position="77"/>
        <end position="115"/>
    </location>
</feature>
<feature type="compositionally biased region" description="Polar residues" evidence="6">
    <location>
        <begin position="121"/>
        <end position="131"/>
    </location>
</feature>
<keyword evidence="5" id="KW-0175">Coiled coil</keyword>
<keyword evidence="3" id="KW-0238">DNA-binding</keyword>
<evidence type="ECO:0000256" key="2">
    <source>
        <dbReference type="ARBA" id="ARBA00023015"/>
    </source>
</evidence>
<feature type="compositionally biased region" description="Basic residues" evidence="6">
    <location>
        <begin position="141"/>
        <end position="151"/>
    </location>
</feature>
<reference evidence="8 9" key="1">
    <citation type="submission" date="2018-05" db="EMBL/GenBank/DDBJ databases">
        <title>Genomic Encyclopedia of Type Strains, Phase IV (KMG-IV): sequencing the most valuable type-strain genomes for metagenomic binning, comparative biology and taxonomic classification.</title>
        <authorList>
            <person name="Goeker M."/>
        </authorList>
    </citation>
    <scope>NUCLEOTIDE SEQUENCE [LARGE SCALE GENOMIC DNA]</scope>
    <source>
        <strain evidence="8 9">DSM 19792</strain>
    </source>
</reference>
<evidence type="ECO:0000259" key="7">
    <source>
        <dbReference type="PROSITE" id="PS50937"/>
    </source>
</evidence>
<proteinExistence type="predicted"/>
<dbReference type="PROSITE" id="PS00552">
    <property type="entry name" value="HTH_MERR_1"/>
    <property type="match status" value="1"/>
</dbReference>
<dbReference type="PRINTS" id="PR00040">
    <property type="entry name" value="HTHMERR"/>
</dbReference>
<dbReference type="RefSeq" id="WP_110258170.1">
    <property type="nucleotide sequence ID" value="NZ_QJKB01000019.1"/>
</dbReference>
<name>A0A318ISI0_9BURK</name>
<comment type="caution">
    <text evidence="8">The sequence shown here is derived from an EMBL/GenBank/DDBJ whole genome shotgun (WGS) entry which is preliminary data.</text>
</comment>
<organism evidence="8 9">
    <name type="scientific">Undibacterium pigrum</name>
    <dbReference type="NCBI Taxonomy" id="401470"/>
    <lineage>
        <taxon>Bacteria</taxon>
        <taxon>Pseudomonadati</taxon>
        <taxon>Pseudomonadota</taxon>
        <taxon>Betaproteobacteria</taxon>
        <taxon>Burkholderiales</taxon>
        <taxon>Oxalobacteraceae</taxon>
        <taxon>Undibacterium</taxon>
    </lineage>
</organism>